<name>A0A0F7II27_9EURY</name>
<dbReference type="OrthoDB" id="129238at2157"/>
<evidence type="ECO:0000313" key="1">
    <source>
        <dbReference type="EMBL" id="AKG91682.1"/>
    </source>
</evidence>
<dbReference type="HOGENOM" id="CLU_203602_0_0_2"/>
<dbReference type="Proteomes" id="UP000034723">
    <property type="component" value="Chromosome"/>
</dbReference>
<dbReference type="EMBL" id="CP011267">
    <property type="protein sequence ID" value="AKG91682.1"/>
    <property type="molecule type" value="Genomic_DNA"/>
</dbReference>
<reference evidence="1 2" key="1">
    <citation type="submission" date="2015-04" db="EMBL/GenBank/DDBJ databases">
        <title>The complete genome sequence of the hyperthermophilic, obligate iron-reducing archaeon Geoglobus ahangari strain 234T.</title>
        <authorList>
            <person name="Manzella M.P."/>
            <person name="Holmes D.E."/>
            <person name="Rocheleau J.M."/>
            <person name="Chung A."/>
            <person name="Reguera G."/>
            <person name="Kashefi K."/>
        </authorList>
    </citation>
    <scope>NUCLEOTIDE SEQUENCE [LARGE SCALE GENOMIC DNA]</scope>
    <source>
        <strain evidence="1 2">234</strain>
    </source>
</reference>
<sequence length="56" mass="6410">MRELRGLHCARCGSEFDLIVVKATGYSGPMHLPNLFCPFCGSRRIMRKRGLFFGEF</sequence>
<gene>
    <name evidence="1" type="ORF">GAH_00993</name>
</gene>
<keyword evidence="2" id="KW-1185">Reference proteome</keyword>
<dbReference type="KEGG" id="gah:GAH_00993"/>
<accession>A0A0F7II27</accession>
<organism evidence="1 2">
    <name type="scientific">Geoglobus ahangari</name>
    <dbReference type="NCBI Taxonomy" id="113653"/>
    <lineage>
        <taxon>Archaea</taxon>
        <taxon>Methanobacteriati</taxon>
        <taxon>Methanobacteriota</taxon>
        <taxon>Archaeoglobi</taxon>
        <taxon>Archaeoglobales</taxon>
        <taxon>Archaeoglobaceae</taxon>
        <taxon>Geoglobus</taxon>
    </lineage>
</organism>
<dbReference type="InParanoid" id="A0A0F7II27"/>
<dbReference type="STRING" id="113653.GAH_00993"/>
<proteinExistence type="predicted"/>
<dbReference type="Gene3D" id="2.20.28.30">
    <property type="entry name" value="RNA polymerase ii, chain L"/>
    <property type="match status" value="1"/>
</dbReference>
<evidence type="ECO:0000313" key="2">
    <source>
        <dbReference type="Proteomes" id="UP000034723"/>
    </source>
</evidence>
<dbReference type="RefSeq" id="WP_169745340.1">
    <property type="nucleotide sequence ID" value="NZ_CP011267.1"/>
</dbReference>
<dbReference type="GeneID" id="54850420"/>
<protein>
    <submittedName>
        <fullName evidence="1">Uncharacterized protein</fullName>
    </submittedName>
</protein>
<dbReference type="AlphaFoldDB" id="A0A0F7II27"/>